<keyword evidence="4" id="KW-1133">Transmembrane helix</keyword>
<reference evidence="6 7" key="1">
    <citation type="submission" date="2022-05" db="EMBL/GenBank/DDBJ databases">
        <authorList>
            <consortium name="Genoscope - CEA"/>
            <person name="William W."/>
        </authorList>
    </citation>
    <scope>NUCLEOTIDE SEQUENCE [LARGE SCALE GENOMIC DNA]</scope>
</reference>
<feature type="non-terminal residue" evidence="6">
    <location>
        <position position="1"/>
    </location>
</feature>
<keyword evidence="3" id="KW-0732">Signal</keyword>
<evidence type="ECO:0000256" key="5">
    <source>
        <dbReference type="ARBA" id="ARBA00023136"/>
    </source>
</evidence>
<comment type="caution">
    <text evidence="6">The sequence shown here is derived from an EMBL/GenBank/DDBJ whole genome shotgun (WGS) entry which is preliminary data.</text>
</comment>
<name>A0ABN8N7D6_9CNID</name>
<dbReference type="EMBL" id="CALNXK010000012">
    <property type="protein sequence ID" value="CAH3044671.1"/>
    <property type="molecule type" value="Genomic_DNA"/>
</dbReference>
<evidence type="ECO:0000256" key="2">
    <source>
        <dbReference type="ARBA" id="ARBA00022692"/>
    </source>
</evidence>
<evidence type="ECO:0000256" key="1">
    <source>
        <dbReference type="ARBA" id="ARBA00004167"/>
    </source>
</evidence>
<evidence type="ECO:0000256" key="4">
    <source>
        <dbReference type="ARBA" id="ARBA00022989"/>
    </source>
</evidence>
<proteinExistence type="predicted"/>
<evidence type="ECO:0000313" key="6">
    <source>
        <dbReference type="EMBL" id="CAH3044671.1"/>
    </source>
</evidence>
<keyword evidence="2" id="KW-0812">Transmembrane</keyword>
<evidence type="ECO:0000256" key="3">
    <source>
        <dbReference type="ARBA" id="ARBA00022729"/>
    </source>
</evidence>
<dbReference type="PANTHER" id="PTHR16059">
    <property type="entry name" value="ANTHRAX TOXIN RECEPTOR"/>
    <property type="match status" value="1"/>
</dbReference>
<sequence>LLLVLYTADSTLTKDPMVSSWHSWKNDRLGDNNSNLSDHRTNSSAISIDIEHSSQEGIKNQNTIGWNLKQTLKLNETIKAISTSSLKRTRTYTHVAIDSSIQGKLNSSVYGELGCPDNPWKKDFYELFRHWIQISKQYNIKLSVKRDFNPSDGKIRLVVQPEFALNISIDKRRMFNCEGKETIEKEDRCVFEEPMARLIKGKQFLDVFPFYNRADVVEAPSQKRLKKYHKNDFYPFRPCSFMGLQASCPNNSWEVLRIYFGSDNLEPIYKCKNGFMVNYYASAFNLCRGSCSVDLETKGCYRDMEPGRVLPNYIYNERDPSISNFGDRMIDWFNWNEYFPGFICRCAEKAKLAGYDLIGAQFFGECWAGNSGQHDYTQYGLDYDGCIEDDYQPCSANSRYCVGKHFSNMVFKIVDTSCPGISFEKVGCYADYHRSNERPLGDYLFNDRDASIQNWSGKMIDWRNWDVYVPQFACRCATAAKAHNATFFGMQFYGECWSSQQGHLTYFQDGGSSNCIDKCYAPCNQYRKFCSGMNFANFVYRLKPEADVDENQEEVCEVDITPVGCYKENTNSFALQNVFYNEADPGRPNFGGRLVQWSLCVSNPGNPMQYGKYGVSNYCVAAAQDLSTPCSNSSGWCTGPGATENYTFLHQVVRTLPNYILNELDPTVDNYGGRRIDWFNWNIYMPGFVCRCAKKAKELGYDVIGLQHYGECWAGHKLTHNYRALGKANIGECIGDDYQPCGAYDRYCMGKTFTNMVYELVDTECSLQYEKVGCYKDMHRSQRPLPFFLMNDRDVYHQHFSGKLVDWRNWDVYVPDLACRCAKKAKAKGWTFFGLQFYGECWSGENVQNTFSIDGPVRACTDQCFQPCQTYSKFCVGQNFANFVYKLKEKDCEIEFRPVGCYNDVRDSRALREEIYNEVDPSSPVFGGQLIGNWTADFPVFLCKCARIAKAKRYQYFGVNSFGRKEITEMMLCYVGIIKATRKEKRGSLSSPNPAS</sequence>
<comment type="subcellular location">
    <subcellularLocation>
        <location evidence="1">Membrane</location>
        <topology evidence="1">Single-pass membrane protein</topology>
    </subcellularLocation>
</comment>
<evidence type="ECO:0000313" key="7">
    <source>
        <dbReference type="Proteomes" id="UP001159405"/>
    </source>
</evidence>
<organism evidence="6 7">
    <name type="scientific">Porites lobata</name>
    <dbReference type="NCBI Taxonomy" id="104759"/>
    <lineage>
        <taxon>Eukaryota</taxon>
        <taxon>Metazoa</taxon>
        <taxon>Cnidaria</taxon>
        <taxon>Anthozoa</taxon>
        <taxon>Hexacorallia</taxon>
        <taxon>Scleractinia</taxon>
        <taxon>Fungiina</taxon>
        <taxon>Poritidae</taxon>
        <taxon>Porites</taxon>
    </lineage>
</organism>
<keyword evidence="5" id="KW-0472">Membrane</keyword>
<keyword evidence="7" id="KW-1185">Reference proteome</keyword>
<dbReference type="PANTHER" id="PTHR16059:SF25">
    <property type="entry name" value="LYSOZYME"/>
    <property type="match status" value="1"/>
</dbReference>
<dbReference type="Proteomes" id="UP001159405">
    <property type="component" value="Unassembled WGS sequence"/>
</dbReference>
<protein>
    <submittedName>
        <fullName evidence="6">Uncharacterized protein</fullName>
    </submittedName>
</protein>
<accession>A0ABN8N7D6</accession>
<gene>
    <name evidence="6" type="ORF">PLOB_00004812</name>
</gene>